<reference evidence="3 4" key="1">
    <citation type="submission" date="2014-04" db="EMBL/GenBank/DDBJ databases">
        <authorList>
            <consortium name="DOE Joint Genome Institute"/>
            <person name="Kuo A."/>
            <person name="Tarkka M."/>
            <person name="Buscot F."/>
            <person name="Kohler A."/>
            <person name="Nagy L.G."/>
            <person name="Floudas D."/>
            <person name="Copeland A."/>
            <person name="Barry K.W."/>
            <person name="Cichocki N."/>
            <person name="Veneault-Fourrey C."/>
            <person name="LaButti K."/>
            <person name="Lindquist E.A."/>
            <person name="Lipzen A."/>
            <person name="Lundell T."/>
            <person name="Morin E."/>
            <person name="Murat C."/>
            <person name="Sun H."/>
            <person name="Tunlid A."/>
            <person name="Henrissat B."/>
            <person name="Grigoriev I.V."/>
            <person name="Hibbett D.S."/>
            <person name="Martin F."/>
            <person name="Nordberg H.P."/>
            <person name="Cantor M.N."/>
            <person name="Hua S.X."/>
        </authorList>
    </citation>
    <scope>NUCLEOTIDE SEQUENCE [LARGE SCALE GENOMIC DNA]</scope>
    <source>
        <strain evidence="3 4">F 1598</strain>
    </source>
</reference>
<protein>
    <recommendedName>
        <fullName evidence="2">AAA+ ATPase domain-containing protein</fullName>
    </recommendedName>
</protein>
<dbReference type="GO" id="GO:0042254">
    <property type="term" value="P:ribosome biogenesis"/>
    <property type="evidence" value="ECO:0007669"/>
    <property type="project" value="TreeGrafter"/>
</dbReference>
<dbReference type="SMART" id="SM00382">
    <property type="entry name" value="AAA"/>
    <property type="match status" value="1"/>
</dbReference>
<organism evidence="3 4">
    <name type="scientific">Piloderma croceum (strain F 1598)</name>
    <dbReference type="NCBI Taxonomy" id="765440"/>
    <lineage>
        <taxon>Eukaryota</taxon>
        <taxon>Fungi</taxon>
        <taxon>Dikarya</taxon>
        <taxon>Basidiomycota</taxon>
        <taxon>Agaricomycotina</taxon>
        <taxon>Agaricomycetes</taxon>
        <taxon>Agaricomycetidae</taxon>
        <taxon>Atheliales</taxon>
        <taxon>Atheliaceae</taxon>
        <taxon>Piloderma</taxon>
    </lineage>
</organism>
<dbReference type="EMBL" id="KN832972">
    <property type="protein sequence ID" value="KIM91080.1"/>
    <property type="molecule type" value="Genomic_DNA"/>
</dbReference>
<feature type="compositionally biased region" description="Basic and acidic residues" evidence="1">
    <location>
        <begin position="558"/>
        <end position="567"/>
    </location>
</feature>
<feature type="domain" description="AAA+ ATPase" evidence="2">
    <location>
        <begin position="237"/>
        <end position="363"/>
    </location>
</feature>
<dbReference type="HOGENOM" id="CLU_025506_0_0_1"/>
<dbReference type="Pfam" id="PF00004">
    <property type="entry name" value="AAA"/>
    <property type="match status" value="1"/>
</dbReference>
<keyword evidence="4" id="KW-1185">Reference proteome</keyword>
<dbReference type="STRING" id="765440.A0A0C3G457"/>
<dbReference type="PANTHER" id="PTHR23077:SF132">
    <property type="entry name" value="ATP-DEPENDENT ZN PROTEASE"/>
    <property type="match status" value="1"/>
</dbReference>
<dbReference type="Gene3D" id="3.40.50.300">
    <property type="entry name" value="P-loop containing nucleotide triphosphate hydrolases"/>
    <property type="match status" value="1"/>
</dbReference>
<dbReference type="GO" id="GO:1990275">
    <property type="term" value="F:preribosome binding"/>
    <property type="evidence" value="ECO:0007669"/>
    <property type="project" value="TreeGrafter"/>
</dbReference>
<dbReference type="InterPro" id="IPR003959">
    <property type="entry name" value="ATPase_AAA_core"/>
</dbReference>
<dbReference type="PANTHER" id="PTHR23077">
    <property type="entry name" value="AAA-FAMILY ATPASE"/>
    <property type="match status" value="1"/>
</dbReference>
<dbReference type="InterPro" id="IPR027417">
    <property type="entry name" value="P-loop_NTPase"/>
</dbReference>
<evidence type="ECO:0000259" key="2">
    <source>
        <dbReference type="SMART" id="SM00382"/>
    </source>
</evidence>
<evidence type="ECO:0000313" key="3">
    <source>
        <dbReference type="EMBL" id="KIM91080.1"/>
    </source>
</evidence>
<proteinExistence type="predicted"/>
<feature type="region of interest" description="Disordered" evidence="1">
    <location>
        <begin position="541"/>
        <end position="579"/>
    </location>
</feature>
<dbReference type="InterPro" id="IPR050168">
    <property type="entry name" value="AAA_ATPase_domain"/>
</dbReference>
<dbReference type="AlphaFoldDB" id="A0A0C3G457"/>
<dbReference type="GO" id="GO:0005524">
    <property type="term" value="F:ATP binding"/>
    <property type="evidence" value="ECO:0007669"/>
    <property type="project" value="InterPro"/>
</dbReference>
<dbReference type="InParanoid" id="A0A0C3G457"/>
<dbReference type="GO" id="GO:0016887">
    <property type="term" value="F:ATP hydrolysis activity"/>
    <property type="evidence" value="ECO:0007669"/>
    <property type="project" value="InterPro"/>
</dbReference>
<gene>
    <name evidence="3" type="ORF">PILCRDRAFT_811596</name>
</gene>
<evidence type="ECO:0000313" key="4">
    <source>
        <dbReference type="Proteomes" id="UP000054166"/>
    </source>
</evidence>
<dbReference type="SUPFAM" id="SSF52540">
    <property type="entry name" value="P-loop containing nucleoside triphosphate hydrolases"/>
    <property type="match status" value="1"/>
</dbReference>
<evidence type="ECO:0000256" key="1">
    <source>
        <dbReference type="SAM" id="MobiDB-lite"/>
    </source>
</evidence>
<sequence length="579" mass="64689">MPSNVGSLKDLDSEDAFVNVMFQEERNGETVNKGNDSFYDKFVEMASAKYADPAVQGASSLRQLYPNHSLVMSADYGLNLTSLPGASALPLSPSELVTNVLFVPIARRLGSVPGVLLDNIVFGGFKVAWNTYDFIIYTARWQIGFSLNVQHFILHEGPEDAAREFILAAGIWREQLHDEIWVFNQGFWNKDHGLWTEIQKADWKDVVLKDKFKKNLQKDIYGFFASEAVYKELAIPWKRGLIMYGPPGNGKTISIKAVMKSCDEKGFRPLYVKSFQSYKGEEGAMADVFDKARQLSPCVVVLEDLDSLINDRNRSFFLNQLDGLESNDGLLVIGTTNHFEKLDPGLSMRPSRFDRKYLFDDPDRDERALYAKYWQDKLKDNKDISYPDSLVDEVASSTGKFSFAYLKEVFVSSLVLLAGFEGEHKPDFASVIKGQIKALRQQLDKSFGTFGFTPVAEITSPHPEKAPGRDIRALLDELSNSIARTDNDPPRVYTTIADVPGQPRYNGAPVRMLLDALSESAGSAGWRSAAPSNRIYTTDVQGSADTLPMPGSMPRKCPPLDDGRSRYASEMYKPLPPSP</sequence>
<dbReference type="GO" id="GO:0003723">
    <property type="term" value="F:RNA binding"/>
    <property type="evidence" value="ECO:0007669"/>
    <property type="project" value="TreeGrafter"/>
</dbReference>
<dbReference type="Proteomes" id="UP000054166">
    <property type="component" value="Unassembled WGS sequence"/>
</dbReference>
<name>A0A0C3G457_PILCF</name>
<dbReference type="InterPro" id="IPR003593">
    <property type="entry name" value="AAA+_ATPase"/>
</dbReference>
<dbReference type="GO" id="GO:0005634">
    <property type="term" value="C:nucleus"/>
    <property type="evidence" value="ECO:0007669"/>
    <property type="project" value="TreeGrafter"/>
</dbReference>
<accession>A0A0C3G457</accession>
<reference evidence="4" key="2">
    <citation type="submission" date="2015-01" db="EMBL/GenBank/DDBJ databases">
        <title>Evolutionary Origins and Diversification of the Mycorrhizal Mutualists.</title>
        <authorList>
            <consortium name="DOE Joint Genome Institute"/>
            <consortium name="Mycorrhizal Genomics Consortium"/>
            <person name="Kohler A."/>
            <person name="Kuo A."/>
            <person name="Nagy L.G."/>
            <person name="Floudas D."/>
            <person name="Copeland A."/>
            <person name="Barry K.W."/>
            <person name="Cichocki N."/>
            <person name="Veneault-Fourrey C."/>
            <person name="LaButti K."/>
            <person name="Lindquist E.A."/>
            <person name="Lipzen A."/>
            <person name="Lundell T."/>
            <person name="Morin E."/>
            <person name="Murat C."/>
            <person name="Riley R."/>
            <person name="Ohm R."/>
            <person name="Sun H."/>
            <person name="Tunlid A."/>
            <person name="Henrissat B."/>
            <person name="Grigoriev I.V."/>
            <person name="Hibbett D.S."/>
            <person name="Martin F."/>
        </authorList>
    </citation>
    <scope>NUCLEOTIDE SEQUENCE [LARGE SCALE GENOMIC DNA]</scope>
    <source>
        <strain evidence="4">F 1598</strain>
    </source>
</reference>
<dbReference type="OrthoDB" id="2115716at2759"/>
<dbReference type="CDD" id="cd19481">
    <property type="entry name" value="RecA-like_protease"/>
    <property type="match status" value="1"/>
</dbReference>